<evidence type="ECO:0000313" key="13">
    <source>
        <dbReference type="EMBL" id="PHZ84708.1"/>
    </source>
</evidence>
<dbReference type="InParanoid" id="A0A2G4YQX2"/>
<comment type="caution">
    <text evidence="13">The sequence shown here is derived from an EMBL/GenBank/DDBJ whole genome shotgun (WGS) entry which is preliminary data.</text>
</comment>
<dbReference type="Pfam" id="PF07715">
    <property type="entry name" value="Plug"/>
    <property type="match status" value="1"/>
</dbReference>
<proteinExistence type="inferred from homology"/>
<comment type="subcellular location">
    <subcellularLocation>
        <location evidence="1 8">Cell outer membrane</location>
        <topology evidence="1 8">Multi-pass membrane protein</topology>
    </subcellularLocation>
</comment>
<evidence type="ECO:0000256" key="8">
    <source>
        <dbReference type="PROSITE-ProRule" id="PRU01360"/>
    </source>
</evidence>
<dbReference type="GO" id="GO:0009279">
    <property type="term" value="C:cell outer membrane"/>
    <property type="evidence" value="ECO:0007669"/>
    <property type="project" value="UniProtKB-SubCell"/>
</dbReference>
<dbReference type="Gene3D" id="2.40.170.20">
    <property type="entry name" value="TonB-dependent receptor, beta-barrel domain"/>
    <property type="match status" value="1"/>
</dbReference>
<keyword evidence="6 8" id="KW-0472">Membrane</keyword>
<keyword evidence="4 8" id="KW-0812">Transmembrane</keyword>
<keyword evidence="7 8" id="KW-0998">Cell outer membrane</keyword>
<evidence type="ECO:0000256" key="7">
    <source>
        <dbReference type="ARBA" id="ARBA00023237"/>
    </source>
</evidence>
<protein>
    <submittedName>
        <fullName evidence="13">TonB-dependent receptor</fullName>
    </submittedName>
</protein>
<dbReference type="Proteomes" id="UP000229730">
    <property type="component" value="Unassembled WGS sequence"/>
</dbReference>
<name>A0A2G4YQX2_9PROT</name>
<dbReference type="EMBL" id="PDEM01000023">
    <property type="protein sequence ID" value="PHZ84708.1"/>
    <property type="molecule type" value="Genomic_DNA"/>
</dbReference>
<evidence type="ECO:0000313" key="14">
    <source>
        <dbReference type="Proteomes" id="UP000229730"/>
    </source>
</evidence>
<dbReference type="AlphaFoldDB" id="A0A2G4YQX2"/>
<organism evidence="13 14">
    <name type="scientific">Paremcibacter congregatus</name>
    <dbReference type="NCBI Taxonomy" id="2043170"/>
    <lineage>
        <taxon>Bacteria</taxon>
        <taxon>Pseudomonadati</taxon>
        <taxon>Pseudomonadota</taxon>
        <taxon>Alphaproteobacteria</taxon>
        <taxon>Emcibacterales</taxon>
        <taxon>Emcibacteraceae</taxon>
        <taxon>Paremcibacter</taxon>
    </lineage>
</organism>
<dbReference type="InterPro" id="IPR000531">
    <property type="entry name" value="Beta-barrel_TonB"/>
</dbReference>
<dbReference type="InterPro" id="IPR012910">
    <property type="entry name" value="Plug_dom"/>
</dbReference>
<keyword evidence="14" id="KW-1185">Reference proteome</keyword>
<reference evidence="13 14" key="1">
    <citation type="submission" date="2017-10" db="EMBL/GenBank/DDBJ databases">
        <title>Frigbacter circumglobatus gen. nov. sp. nov., isolated from sediment cultured in situ.</title>
        <authorList>
            <person name="Zhao Z."/>
        </authorList>
    </citation>
    <scope>NUCLEOTIDE SEQUENCE [LARGE SCALE GENOMIC DNA]</scope>
    <source>
        <strain evidence="13 14">ZYL</strain>
    </source>
</reference>
<dbReference type="PROSITE" id="PS52016">
    <property type="entry name" value="TONB_DEPENDENT_REC_3"/>
    <property type="match status" value="1"/>
</dbReference>
<evidence type="ECO:0000256" key="5">
    <source>
        <dbReference type="ARBA" id="ARBA00023077"/>
    </source>
</evidence>
<evidence type="ECO:0000256" key="2">
    <source>
        <dbReference type="ARBA" id="ARBA00022448"/>
    </source>
</evidence>
<sequence length="819" mass="88535">MKNTLLLLTSVSMLGMASVSYQAMAEEDAAAGEMAAIDEIVTIGTRRAGRTVTDSAVAIDILQPKAIESTGYTDLNTALRTLIPGFNAKRLHGNDGSSFVRPVTLRSSPPDHILLLMNGQRRHRSATVQIGTGHATTSGSQGQDFNTIPSIAFKSVEVLRDGAAAQYGSDAIAGVINMTLKDANEGGSVTAHAGQFYEGDGETFDLQANLGLPLSANGFINLSAQYNNQNKTQRVGTHVGAQALREAGVQGVPTPATSTGEPEYEAIKTAWNGGLKLNDTMDLYFFGNYMKADSTVVFGYRQSVDGGGRRAHAAFADSNFDQTAAYPDVFDLTTIYPGGFTPAFSGKQKDFSSVIGVKNEEEDGLNWDLSFRWGKNDVDYGISGTINPSLGAASPTSFKPGSLAQREYQLNAEASYDVKNNIFYSDLTVFGGVTYRDEAYSIGAGELASYTAGPLRDLLVGSNGFQGFSPDIAGTFSSHSYAVYMELEADITEKWVASAAVRYEDYEAFGDNFSYKVASKFDVSDYFAVRGAISTGFRAPAGGQQFGASQTSQLTLTGDFILDAVLIPGSPAAQVFGSTQLKPETSFNMSAGLVMTTDIGLAVTLDFYQIDVDDRLLLNDSINTTQADRDALVAMNFPNGASVQQVRFFQNRLDTRVRGFDLVTTYALDWADSDSSTDFNLAVNYNQQILRSDPTGIFSPGKVIEFEEGIPSWNGNLTVTHHVGDFDLMVRGVYYGAWKRRGIAADLYLPRDAEILMDVQVTYQVNENLSAHLGGRNIFDKYPKGREAAIFDPLGIKYDNHAVFGLSGGYYYAGMKYNF</sequence>
<comment type="similarity">
    <text evidence="8 9">Belongs to the TonB-dependent receptor family.</text>
</comment>
<gene>
    <name evidence="13" type="ORF">CRD36_10500</name>
</gene>
<evidence type="ECO:0000259" key="11">
    <source>
        <dbReference type="Pfam" id="PF00593"/>
    </source>
</evidence>
<evidence type="ECO:0000256" key="4">
    <source>
        <dbReference type="ARBA" id="ARBA00022692"/>
    </source>
</evidence>
<evidence type="ECO:0000256" key="3">
    <source>
        <dbReference type="ARBA" id="ARBA00022452"/>
    </source>
</evidence>
<dbReference type="RefSeq" id="WP_099472968.1">
    <property type="nucleotide sequence ID" value="NZ_CP041025.1"/>
</dbReference>
<keyword evidence="13" id="KW-0675">Receptor</keyword>
<dbReference type="InterPro" id="IPR036942">
    <property type="entry name" value="Beta-barrel_TonB_sf"/>
</dbReference>
<keyword evidence="5 9" id="KW-0798">TonB box</keyword>
<evidence type="ECO:0000259" key="12">
    <source>
        <dbReference type="Pfam" id="PF07715"/>
    </source>
</evidence>
<dbReference type="InterPro" id="IPR039426">
    <property type="entry name" value="TonB-dep_rcpt-like"/>
</dbReference>
<accession>A0A2G4YQX2</accession>
<evidence type="ECO:0000256" key="6">
    <source>
        <dbReference type="ARBA" id="ARBA00023136"/>
    </source>
</evidence>
<keyword evidence="2 8" id="KW-0813">Transport</keyword>
<dbReference type="InterPro" id="IPR037066">
    <property type="entry name" value="Plug_dom_sf"/>
</dbReference>
<dbReference type="Pfam" id="PF00593">
    <property type="entry name" value="TonB_dep_Rec_b-barrel"/>
    <property type="match status" value="1"/>
</dbReference>
<feature type="signal peptide" evidence="10">
    <location>
        <begin position="1"/>
        <end position="25"/>
    </location>
</feature>
<feature type="domain" description="TonB-dependent receptor plug" evidence="12">
    <location>
        <begin position="53"/>
        <end position="175"/>
    </location>
</feature>
<dbReference type="CDD" id="cd01347">
    <property type="entry name" value="ligand_gated_channel"/>
    <property type="match status" value="1"/>
</dbReference>
<dbReference type="OrthoDB" id="7051241at2"/>
<evidence type="ECO:0000256" key="10">
    <source>
        <dbReference type="SAM" id="SignalP"/>
    </source>
</evidence>
<feature type="domain" description="TonB-dependent receptor-like beta-barrel" evidence="11">
    <location>
        <begin position="315"/>
        <end position="778"/>
    </location>
</feature>
<feature type="chain" id="PRO_5013693636" evidence="10">
    <location>
        <begin position="26"/>
        <end position="819"/>
    </location>
</feature>
<keyword evidence="10" id="KW-0732">Signal</keyword>
<evidence type="ECO:0000256" key="1">
    <source>
        <dbReference type="ARBA" id="ARBA00004571"/>
    </source>
</evidence>
<dbReference type="Gene3D" id="2.170.130.10">
    <property type="entry name" value="TonB-dependent receptor, plug domain"/>
    <property type="match status" value="1"/>
</dbReference>
<dbReference type="PANTHER" id="PTHR47234:SF3">
    <property type="entry name" value="SECRETIN_TONB SHORT N-TERMINAL DOMAIN-CONTAINING PROTEIN"/>
    <property type="match status" value="1"/>
</dbReference>
<dbReference type="SUPFAM" id="SSF56935">
    <property type="entry name" value="Porins"/>
    <property type="match status" value="1"/>
</dbReference>
<evidence type="ECO:0000256" key="9">
    <source>
        <dbReference type="RuleBase" id="RU003357"/>
    </source>
</evidence>
<dbReference type="PANTHER" id="PTHR47234">
    <property type="match status" value="1"/>
</dbReference>
<keyword evidence="3 8" id="KW-1134">Transmembrane beta strand</keyword>